<dbReference type="EMBL" id="JBHUIP010000004">
    <property type="protein sequence ID" value="MFD2262603.1"/>
    <property type="molecule type" value="Genomic_DNA"/>
</dbReference>
<sequence length="74" mass="7552">MRGLIIAGGLLAVLGIAGLVFGGVPYKEKEQVLKLGPIEATATQEKTASIPQPISIGLIVIGAGAVLLGMRKRS</sequence>
<evidence type="ECO:0000256" key="1">
    <source>
        <dbReference type="SAM" id="Phobius"/>
    </source>
</evidence>
<dbReference type="Proteomes" id="UP001597295">
    <property type="component" value="Unassembled WGS sequence"/>
</dbReference>
<keyword evidence="1" id="KW-0812">Transmembrane</keyword>
<feature type="transmembrane region" description="Helical" evidence="1">
    <location>
        <begin position="50"/>
        <end position="70"/>
    </location>
</feature>
<keyword evidence="3" id="KW-1185">Reference proteome</keyword>
<comment type="caution">
    <text evidence="2">The sequence shown here is derived from an EMBL/GenBank/DDBJ whole genome shotgun (WGS) entry which is preliminary data.</text>
</comment>
<proteinExistence type="predicted"/>
<dbReference type="RefSeq" id="WP_379875561.1">
    <property type="nucleotide sequence ID" value="NZ_JBHUIP010000004.1"/>
</dbReference>
<evidence type="ECO:0000313" key="2">
    <source>
        <dbReference type="EMBL" id="MFD2262603.1"/>
    </source>
</evidence>
<name>A0ABW5DNA0_9PROT</name>
<keyword evidence="1" id="KW-1133">Transmembrane helix</keyword>
<reference evidence="3" key="1">
    <citation type="journal article" date="2019" name="Int. J. Syst. Evol. Microbiol.">
        <title>The Global Catalogue of Microorganisms (GCM) 10K type strain sequencing project: providing services to taxonomists for standard genome sequencing and annotation.</title>
        <authorList>
            <consortium name="The Broad Institute Genomics Platform"/>
            <consortium name="The Broad Institute Genome Sequencing Center for Infectious Disease"/>
            <person name="Wu L."/>
            <person name="Ma J."/>
        </authorList>
    </citation>
    <scope>NUCLEOTIDE SEQUENCE [LARGE SCALE GENOMIC DNA]</scope>
    <source>
        <strain evidence="3">CGMCC 1.19062</strain>
    </source>
</reference>
<evidence type="ECO:0008006" key="4">
    <source>
        <dbReference type="Google" id="ProtNLM"/>
    </source>
</evidence>
<evidence type="ECO:0000313" key="3">
    <source>
        <dbReference type="Proteomes" id="UP001597295"/>
    </source>
</evidence>
<gene>
    <name evidence="2" type="ORF">ACFSM5_06865</name>
</gene>
<protein>
    <recommendedName>
        <fullName evidence="4">LPXTG cell wall anchor domain-containing protein</fullName>
    </recommendedName>
</protein>
<accession>A0ABW5DNA0</accession>
<keyword evidence="1" id="KW-0472">Membrane</keyword>
<organism evidence="2 3">
    <name type="scientific">Lacibacterium aquatile</name>
    <dbReference type="NCBI Taxonomy" id="1168082"/>
    <lineage>
        <taxon>Bacteria</taxon>
        <taxon>Pseudomonadati</taxon>
        <taxon>Pseudomonadota</taxon>
        <taxon>Alphaproteobacteria</taxon>
        <taxon>Rhodospirillales</taxon>
        <taxon>Rhodospirillaceae</taxon>
    </lineage>
</organism>